<feature type="compositionally biased region" description="Basic and acidic residues" evidence="16">
    <location>
        <begin position="57"/>
        <end position="75"/>
    </location>
</feature>
<gene>
    <name evidence="18" type="ORF">LAMO00422_LOCUS21520</name>
</gene>
<comment type="similarity">
    <text evidence="2 15">Belongs to the ATP-dependent DNA ligase family.</text>
</comment>
<keyword evidence="11" id="KW-0539">Nucleus</keyword>
<evidence type="ECO:0000256" key="6">
    <source>
        <dbReference type="ARBA" id="ARBA00022741"/>
    </source>
</evidence>
<dbReference type="FunFam" id="1.10.3260.10:FF:000001">
    <property type="entry name" value="DNA ligase"/>
    <property type="match status" value="1"/>
</dbReference>
<protein>
    <recommendedName>
        <fullName evidence="14">DNA ligase</fullName>
        <ecNumber evidence="14">6.5.1.1</ecNumber>
    </recommendedName>
</protein>
<dbReference type="EC" id="6.5.1.1" evidence="14"/>
<dbReference type="GO" id="GO:0006273">
    <property type="term" value="P:lagging strand elongation"/>
    <property type="evidence" value="ECO:0007669"/>
    <property type="project" value="TreeGrafter"/>
</dbReference>
<dbReference type="PROSITE" id="PS50160">
    <property type="entry name" value="DNA_LIGASE_A3"/>
    <property type="match status" value="1"/>
</dbReference>
<dbReference type="SUPFAM" id="SSF56091">
    <property type="entry name" value="DNA ligase/mRNA capping enzyme, catalytic domain"/>
    <property type="match status" value="1"/>
</dbReference>
<dbReference type="PANTHER" id="PTHR45674:SF4">
    <property type="entry name" value="DNA LIGASE 1"/>
    <property type="match status" value="1"/>
</dbReference>
<evidence type="ECO:0000256" key="16">
    <source>
        <dbReference type="SAM" id="MobiDB-lite"/>
    </source>
</evidence>
<evidence type="ECO:0000256" key="5">
    <source>
        <dbReference type="ARBA" id="ARBA00022705"/>
    </source>
</evidence>
<dbReference type="Pfam" id="PF04675">
    <property type="entry name" value="DNA_ligase_A_N"/>
    <property type="match status" value="1"/>
</dbReference>
<dbReference type="GO" id="GO:0051301">
    <property type="term" value="P:cell division"/>
    <property type="evidence" value="ECO:0007669"/>
    <property type="project" value="UniProtKB-KW"/>
</dbReference>
<dbReference type="SUPFAM" id="SSF50249">
    <property type="entry name" value="Nucleic acid-binding proteins"/>
    <property type="match status" value="1"/>
</dbReference>
<keyword evidence="9 14" id="KW-0233">DNA recombination</keyword>
<feature type="domain" description="ATP-dependent DNA ligase family profile" evidence="17">
    <location>
        <begin position="566"/>
        <end position="700"/>
    </location>
</feature>
<evidence type="ECO:0000256" key="3">
    <source>
        <dbReference type="ARBA" id="ARBA00022598"/>
    </source>
</evidence>
<dbReference type="Gene3D" id="2.40.50.140">
    <property type="entry name" value="Nucleic acid-binding proteins"/>
    <property type="match status" value="1"/>
</dbReference>
<dbReference type="PANTHER" id="PTHR45674">
    <property type="entry name" value="DNA LIGASE 1/3 FAMILY MEMBER"/>
    <property type="match status" value="1"/>
</dbReference>
<feature type="compositionally biased region" description="Basic and acidic residues" evidence="16">
    <location>
        <begin position="171"/>
        <end position="191"/>
    </location>
</feature>
<dbReference type="GO" id="GO:0005524">
    <property type="term" value="F:ATP binding"/>
    <property type="evidence" value="ECO:0007669"/>
    <property type="project" value="UniProtKB-KW"/>
</dbReference>
<evidence type="ECO:0000256" key="15">
    <source>
        <dbReference type="RuleBase" id="RU004196"/>
    </source>
</evidence>
<keyword evidence="6 14" id="KW-0547">Nucleotide-binding</keyword>
<dbReference type="InterPro" id="IPR016059">
    <property type="entry name" value="DNA_ligase_ATP-dep_CS"/>
</dbReference>
<dbReference type="InterPro" id="IPR050191">
    <property type="entry name" value="ATP-dep_DNA_ligase"/>
</dbReference>
<dbReference type="Pfam" id="PF04679">
    <property type="entry name" value="DNA_ligase_A_C"/>
    <property type="match status" value="1"/>
</dbReference>
<dbReference type="InterPro" id="IPR012309">
    <property type="entry name" value="DNA_ligase_ATP-dep_C"/>
</dbReference>
<feature type="compositionally biased region" description="Basic and acidic residues" evidence="16">
    <location>
        <begin position="127"/>
        <end position="138"/>
    </location>
</feature>
<dbReference type="InterPro" id="IPR012340">
    <property type="entry name" value="NA-bd_OB-fold"/>
</dbReference>
<keyword evidence="10 14" id="KW-0234">DNA repair</keyword>
<dbReference type="GO" id="GO:0006281">
    <property type="term" value="P:DNA repair"/>
    <property type="evidence" value="ECO:0007669"/>
    <property type="project" value="UniProtKB-KW"/>
</dbReference>
<dbReference type="SUPFAM" id="SSF117018">
    <property type="entry name" value="ATP-dependent DNA ligase DNA-binding domain"/>
    <property type="match status" value="1"/>
</dbReference>
<dbReference type="PROSITE" id="PS00697">
    <property type="entry name" value="DNA_LIGASE_A1"/>
    <property type="match status" value="1"/>
</dbReference>
<feature type="region of interest" description="Disordered" evidence="16">
    <location>
        <begin position="49"/>
        <end position="194"/>
    </location>
</feature>
<keyword evidence="4" id="KW-0132">Cell division</keyword>
<dbReference type="Gene3D" id="3.30.470.30">
    <property type="entry name" value="DNA ligase/mRNA capping enzyme"/>
    <property type="match status" value="1"/>
</dbReference>
<dbReference type="GO" id="GO:0071897">
    <property type="term" value="P:DNA biosynthetic process"/>
    <property type="evidence" value="ECO:0007669"/>
    <property type="project" value="InterPro"/>
</dbReference>
<evidence type="ECO:0000256" key="1">
    <source>
        <dbReference type="ARBA" id="ARBA00004123"/>
    </source>
</evidence>
<dbReference type="GO" id="GO:0003677">
    <property type="term" value="F:DNA binding"/>
    <property type="evidence" value="ECO:0007669"/>
    <property type="project" value="InterPro"/>
</dbReference>
<evidence type="ECO:0000256" key="12">
    <source>
        <dbReference type="ARBA" id="ARBA00023306"/>
    </source>
</evidence>
<evidence type="ECO:0000256" key="13">
    <source>
        <dbReference type="ARBA" id="ARBA00034003"/>
    </source>
</evidence>
<dbReference type="NCBIfam" id="TIGR00574">
    <property type="entry name" value="dnl1"/>
    <property type="match status" value="1"/>
</dbReference>
<comment type="catalytic activity">
    <reaction evidence="13 14">
        <text>ATP + (deoxyribonucleotide)n-3'-hydroxyl + 5'-phospho-(deoxyribonucleotide)m = (deoxyribonucleotide)n+m + AMP + diphosphate.</text>
        <dbReference type="EC" id="6.5.1.1"/>
    </reaction>
</comment>
<name>A0A7S0DRP8_9EUKA</name>
<dbReference type="InterPro" id="IPR036599">
    <property type="entry name" value="DNA_ligase_N_sf"/>
</dbReference>
<evidence type="ECO:0000256" key="2">
    <source>
        <dbReference type="ARBA" id="ARBA00007572"/>
    </source>
</evidence>
<dbReference type="Gene3D" id="1.10.3260.10">
    <property type="entry name" value="DNA ligase, ATP-dependent, N-terminal domain"/>
    <property type="match status" value="1"/>
</dbReference>
<dbReference type="GO" id="GO:0006310">
    <property type="term" value="P:DNA recombination"/>
    <property type="evidence" value="ECO:0007669"/>
    <property type="project" value="UniProtKB-KW"/>
</dbReference>
<reference evidence="18" key="1">
    <citation type="submission" date="2021-01" db="EMBL/GenBank/DDBJ databases">
        <authorList>
            <person name="Corre E."/>
            <person name="Pelletier E."/>
            <person name="Niang G."/>
            <person name="Scheremetjew M."/>
            <person name="Finn R."/>
            <person name="Kale V."/>
            <person name="Holt S."/>
            <person name="Cochrane G."/>
            <person name="Meng A."/>
            <person name="Brown T."/>
            <person name="Cohen L."/>
        </authorList>
    </citation>
    <scope>NUCLEOTIDE SEQUENCE</scope>
    <source>
        <strain evidence="18">CCMP2058</strain>
    </source>
</reference>
<keyword evidence="8 14" id="KW-0067">ATP-binding</keyword>
<evidence type="ECO:0000259" key="17">
    <source>
        <dbReference type="PROSITE" id="PS50160"/>
    </source>
</evidence>
<evidence type="ECO:0000256" key="9">
    <source>
        <dbReference type="ARBA" id="ARBA00023172"/>
    </source>
</evidence>
<evidence type="ECO:0000256" key="14">
    <source>
        <dbReference type="RuleBase" id="RU000617"/>
    </source>
</evidence>
<dbReference type="FunFam" id="2.40.50.140:FF:000062">
    <property type="entry name" value="DNA ligase"/>
    <property type="match status" value="1"/>
</dbReference>
<comment type="subcellular location">
    <subcellularLocation>
        <location evidence="1">Nucleus</location>
    </subcellularLocation>
</comment>
<evidence type="ECO:0000256" key="10">
    <source>
        <dbReference type="ARBA" id="ARBA00023204"/>
    </source>
</evidence>
<evidence type="ECO:0000256" key="8">
    <source>
        <dbReference type="ARBA" id="ARBA00022840"/>
    </source>
</evidence>
<sequence length="820" mass="91902">MPKKGLKRLRKVKDTEEIDINPDDTILTNAVPSKARIPKPVKKRYKYTRSISSFFRPRNEPEQKKNLDPMDDLSKENQAASANDDSVPLSASNSEKPEGSVTAKAAAEKDDIIEENSDNGTLSMEEEEKKLEAKLYDDYEKEGEEDSKDEDEEEDGDEEEDEDEEEEGKEEVESKKTTSRKASSDSKKEESTLNYHPVKSAGWKKGAKIPYSVLAKVFEKVESTSKRLAKTRFVANLLRSVIVMNPEDLTTIFYLCCNKLAPQYHGIELGIGNAVLFKALSEATGTNIKLLKKELGEIGDLGIIAQNRRNKQRTMFPLPPLSAVGVFKNLVKIAKTTGKNSGQVKKDLIKKMLVACKDSEARFIVRSLQGNLRIGLAAQTVQTALSQAVVYTPPGGKTMDATEDMTPDEIEEALKRVDKIIKQAFIEVPNNGHVISALLKHGISKLSQHCQLTPGIPIKAMLGKAANSIAEVLEKFAGILFTIEFKYDGERAQIHLLPDGTIKIFSRNSEDNTGKYPDLIASLPESFDQDVKSFIIDCEVVAWDANQKKILPFQTLSTRKRKGVSSENISVQVVLFAFDCIYFNGVSLINKEFIERRDILRENFKEVEGKFFFATGKDAKEVEEIKDFLKLSVDSSCEGLMVKALDMDAKYVPDKRNWIKIKKDYLQGMSDSLDLVPIGAFKGQGKRAGLYGCFLLACYDPDTEEFQSICKIGTGFSEEDLKQHTAFFKEKLLEGPKSYYRFPDNMKCDVWFEACQVWEIRAADLSISPVHKAAIGKAHASKGIGLRFPRFLRVRDDKDPESSTNSEQVLDMYHSQSVRA</sequence>
<dbReference type="Pfam" id="PF01068">
    <property type="entry name" value="DNA_ligase_A_M"/>
    <property type="match status" value="1"/>
</dbReference>
<organism evidence="18">
    <name type="scientific">Amorphochlora amoebiformis</name>
    <dbReference type="NCBI Taxonomy" id="1561963"/>
    <lineage>
        <taxon>Eukaryota</taxon>
        <taxon>Sar</taxon>
        <taxon>Rhizaria</taxon>
        <taxon>Cercozoa</taxon>
        <taxon>Chlorarachniophyceae</taxon>
        <taxon>Amorphochlora</taxon>
    </lineage>
</organism>
<keyword evidence="3 14" id="KW-0436">Ligase</keyword>
<keyword evidence="7 14" id="KW-0227">DNA damage</keyword>
<dbReference type="GO" id="GO:0005739">
    <property type="term" value="C:mitochondrion"/>
    <property type="evidence" value="ECO:0007669"/>
    <property type="project" value="TreeGrafter"/>
</dbReference>
<proteinExistence type="inferred from homology"/>
<dbReference type="Gene3D" id="3.30.1490.70">
    <property type="match status" value="1"/>
</dbReference>
<evidence type="ECO:0000313" key="18">
    <source>
        <dbReference type="EMBL" id="CAD8462560.1"/>
    </source>
</evidence>
<dbReference type="GO" id="GO:0005634">
    <property type="term" value="C:nucleus"/>
    <property type="evidence" value="ECO:0007669"/>
    <property type="project" value="UniProtKB-SubCell"/>
</dbReference>
<keyword evidence="12" id="KW-0131">Cell cycle</keyword>
<keyword evidence="5" id="KW-0235">DNA replication</keyword>
<feature type="compositionally biased region" description="Basic residues" evidence="16">
    <location>
        <begin position="1"/>
        <end position="11"/>
    </location>
</feature>
<dbReference type="CDD" id="cd07900">
    <property type="entry name" value="Adenylation_DNA_ligase_I_Euk"/>
    <property type="match status" value="1"/>
</dbReference>
<feature type="region of interest" description="Disordered" evidence="16">
    <location>
        <begin position="1"/>
        <end position="23"/>
    </location>
</feature>
<dbReference type="InterPro" id="IPR012310">
    <property type="entry name" value="DNA_ligase_ATP-dep_cent"/>
</dbReference>
<dbReference type="CDD" id="cd07969">
    <property type="entry name" value="OBF_DNA_ligase_I"/>
    <property type="match status" value="1"/>
</dbReference>
<feature type="compositionally biased region" description="Polar residues" evidence="16">
    <location>
        <begin position="76"/>
        <end position="94"/>
    </location>
</feature>
<dbReference type="InterPro" id="IPR000977">
    <property type="entry name" value="DNA_ligase_ATP-dep"/>
</dbReference>
<dbReference type="EMBL" id="HBEM01031589">
    <property type="protein sequence ID" value="CAD8462560.1"/>
    <property type="molecule type" value="Transcribed_RNA"/>
</dbReference>
<dbReference type="AlphaFoldDB" id="A0A7S0DRP8"/>
<dbReference type="InterPro" id="IPR012308">
    <property type="entry name" value="DNA_ligase_ATP-dep_N"/>
</dbReference>
<feature type="compositionally biased region" description="Acidic residues" evidence="16">
    <location>
        <begin position="139"/>
        <end position="170"/>
    </location>
</feature>
<accession>A0A7S0DRP8</accession>
<dbReference type="GO" id="GO:0003910">
    <property type="term" value="F:DNA ligase (ATP) activity"/>
    <property type="evidence" value="ECO:0007669"/>
    <property type="project" value="UniProtKB-EC"/>
</dbReference>
<evidence type="ECO:0000256" key="7">
    <source>
        <dbReference type="ARBA" id="ARBA00022763"/>
    </source>
</evidence>
<evidence type="ECO:0000256" key="11">
    <source>
        <dbReference type="ARBA" id="ARBA00023242"/>
    </source>
</evidence>
<evidence type="ECO:0000256" key="4">
    <source>
        <dbReference type="ARBA" id="ARBA00022618"/>
    </source>
</evidence>
<dbReference type="FunFam" id="3.30.470.30:FF:000002">
    <property type="entry name" value="DNA ligase"/>
    <property type="match status" value="1"/>
</dbReference>